<protein>
    <submittedName>
        <fullName evidence="3">Uncharacterized protein</fullName>
    </submittedName>
</protein>
<feature type="transmembrane region" description="Helical" evidence="2">
    <location>
        <begin position="55"/>
        <end position="84"/>
    </location>
</feature>
<dbReference type="SUPFAM" id="SSF103473">
    <property type="entry name" value="MFS general substrate transporter"/>
    <property type="match status" value="1"/>
</dbReference>
<feature type="transmembrane region" description="Helical" evidence="2">
    <location>
        <begin position="96"/>
        <end position="121"/>
    </location>
</feature>
<keyword evidence="2" id="KW-0472">Membrane</keyword>
<evidence type="ECO:0000313" key="3">
    <source>
        <dbReference type="EMBL" id="OJI91616.1"/>
    </source>
</evidence>
<feature type="transmembrane region" description="Helical" evidence="2">
    <location>
        <begin position="205"/>
        <end position="224"/>
    </location>
</feature>
<organism evidence="3 4">
    <name type="scientific">Aspergillus tubingensis (strain CBS 134.48)</name>
    <dbReference type="NCBI Taxonomy" id="767770"/>
    <lineage>
        <taxon>Eukaryota</taxon>
        <taxon>Fungi</taxon>
        <taxon>Dikarya</taxon>
        <taxon>Ascomycota</taxon>
        <taxon>Pezizomycotina</taxon>
        <taxon>Eurotiomycetes</taxon>
        <taxon>Eurotiomycetidae</taxon>
        <taxon>Eurotiales</taxon>
        <taxon>Aspergillaceae</taxon>
        <taxon>Aspergillus</taxon>
        <taxon>Aspergillus subgen. Circumdati</taxon>
    </lineage>
</organism>
<feature type="compositionally biased region" description="Polar residues" evidence="1">
    <location>
        <begin position="1"/>
        <end position="15"/>
    </location>
</feature>
<feature type="transmembrane region" description="Helical" evidence="2">
    <location>
        <begin position="142"/>
        <end position="165"/>
    </location>
</feature>
<reference evidence="4" key="1">
    <citation type="journal article" date="2017" name="Genome Biol.">
        <title>Comparative genomics reveals high biological diversity and specific adaptations in the industrially and medically important fungal genus Aspergillus.</title>
        <authorList>
            <person name="de Vries R.P."/>
            <person name="Riley R."/>
            <person name="Wiebenga A."/>
            <person name="Aguilar-Osorio G."/>
            <person name="Amillis S."/>
            <person name="Uchima C.A."/>
            <person name="Anderluh G."/>
            <person name="Asadollahi M."/>
            <person name="Askin M."/>
            <person name="Barry K."/>
            <person name="Battaglia E."/>
            <person name="Bayram O."/>
            <person name="Benocci T."/>
            <person name="Braus-Stromeyer S.A."/>
            <person name="Caldana C."/>
            <person name="Canovas D."/>
            <person name="Cerqueira G.C."/>
            <person name="Chen F."/>
            <person name="Chen W."/>
            <person name="Choi C."/>
            <person name="Clum A."/>
            <person name="Dos Santos R.A."/>
            <person name="Damasio A.R."/>
            <person name="Diallinas G."/>
            <person name="Emri T."/>
            <person name="Fekete E."/>
            <person name="Flipphi M."/>
            <person name="Freyberg S."/>
            <person name="Gallo A."/>
            <person name="Gournas C."/>
            <person name="Habgood R."/>
            <person name="Hainaut M."/>
            <person name="Harispe M.L."/>
            <person name="Henrissat B."/>
            <person name="Hilden K.S."/>
            <person name="Hope R."/>
            <person name="Hossain A."/>
            <person name="Karabika E."/>
            <person name="Karaffa L."/>
            <person name="Karanyi Z."/>
            <person name="Krasevec N."/>
            <person name="Kuo A."/>
            <person name="Kusch H."/>
            <person name="LaButti K."/>
            <person name="Lagendijk E.L."/>
            <person name="Lapidus A."/>
            <person name="Levasseur A."/>
            <person name="Lindquist E."/>
            <person name="Lipzen A."/>
            <person name="Logrieco A.F."/>
            <person name="MacCabe A."/>
            <person name="Maekelae M.R."/>
            <person name="Malavazi I."/>
            <person name="Melin P."/>
            <person name="Meyer V."/>
            <person name="Mielnichuk N."/>
            <person name="Miskei M."/>
            <person name="Molnar A.P."/>
            <person name="Mule G."/>
            <person name="Ngan C.Y."/>
            <person name="Orejas M."/>
            <person name="Orosz E."/>
            <person name="Ouedraogo J.P."/>
            <person name="Overkamp K.M."/>
            <person name="Park H.-S."/>
            <person name="Perrone G."/>
            <person name="Piumi F."/>
            <person name="Punt P.J."/>
            <person name="Ram A.F."/>
            <person name="Ramon A."/>
            <person name="Rauscher S."/>
            <person name="Record E."/>
            <person name="Riano-Pachon D.M."/>
            <person name="Robert V."/>
            <person name="Roehrig J."/>
            <person name="Ruller R."/>
            <person name="Salamov A."/>
            <person name="Salih N.S."/>
            <person name="Samson R.A."/>
            <person name="Sandor E."/>
            <person name="Sanguinetti M."/>
            <person name="Schuetze T."/>
            <person name="Sepcic K."/>
            <person name="Shelest E."/>
            <person name="Sherlock G."/>
            <person name="Sophianopoulou V."/>
            <person name="Squina F.M."/>
            <person name="Sun H."/>
            <person name="Susca A."/>
            <person name="Todd R.B."/>
            <person name="Tsang A."/>
            <person name="Unkles S.E."/>
            <person name="van de Wiele N."/>
            <person name="van Rossen-Uffink D."/>
            <person name="Oliveira J.V."/>
            <person name="Vesth T.C."/>
            <person name="Visser J."/>
            <person name="Yu J.-H."/>
            <person name="Zhou M."/>
            <person name="Andersen M.R."/>
            <person name="Archer D.B."/>
            <person name="Baker S.E."/>
            <person name="Benoit I."/>
            <person name="Brakhage A.A."/>
            <person name="Braus G.H."/>
            <person name="Fischer R."/>
            <person name="Frisvad J.C."/>
            <person name="Goldman G.H."/>
            <person name="Houbraken J."/>
            <person name="Oakley B."/>
            <person name="Pocsi I."/>
            <person name="Scazzocchio C."/>
            <person name="Seiboth B."/>
            <person name="vanKuyk P.A."/>
            <person name="Wortman J."/>
            <person name="Dyer P.S."/>
            <person name="Grigoriev I.V."/>
        </authorList>
    </citation>
    <scope>NUCLEOTIDE SEQUENCE [LARGE SCALE GENOMIC DNA]</scope>
    <source>
        <strain evidence="4">CBS 134.48</strain>
    </source>
</reference>
<keyword evidence="2" id="KW-1133">Transmembrane helix</keyword>
<dbReference type="EMBL" id="KV878176">
    <property type="protein sequence ID" value="OJI91616.1"/>
    <property type="molecule type" value="Genomic_DNA"/>
</dbReference>
<dbReference type="InterPro" id="IPR036259">
    <property type="entry name" value="MFS_trans_sf"/>
</dbReference>
<proteinExistence type="predicted"/>
<sequence>MSQFPMSEFHNSTSALEPKGQSDQGQEKSHGFDPSNMSPPMATEVQNGRRKFRSFYLASVALLLMVFLVSLDATTLAVTIFWMITNTFPYTASISFSLAVVIIGWINLPVIAIAVVLAYSFMRLKPISESFRMQMVLLNWSIHLETLLWSTSFQIIAGIGIGTLFTVPPIPMQANAPAAEDQGLTIGILVSCRLFGDAYEDAMQTFRYILTAFGGVGLFTTLLIEAP</sequence>
<dbReference type="AlphaFoldDB" id="A0A1L9NQM2"/>
<feature type="region of interest" description="Disordered" evidence="1">
    <location>
        <begin position="1"/>
        <end position="40"/>
    </location>
</feature>
<evidence type="ECO:0000256" key="1">
    <source>
        <dbReference type="SAM" id="MobiDB-lite"/>
    </source>
</evidence>
<keyword evidence="4" id="KW-1185">Reference proteome</keyword>
<name>A0A1L9NQM2_ASPTC</name>
<keyword evidence="2" id="KW-0812">Transmembrane</keyword>
<evidence type="ECO:0000313" key="4">
    <source>
        <dbReference type="Proteomes" id="UP000184304"/>
    </source>
</evidence>
<gene>
    <name evidence="3" type="ORF">ASPTUDRAFT_916785</name>
</gene>
<accession>A0A1L9NQM2</accession>
<evidence type="ECO:0000256" key="2">
    <source>
        <dbReference type="SAM" id="Phobius"/>
    </source>
</evidence>
<dbReference type="VEuPathDB" id="FungiDB:ASPTUDRAFT_916785"/>
<dbReference type="Proteomes" id="UP000184304">
    <property type="component" value="Unassembled WGS sequence"/>
</dbReference>